<keyword evidence="3" id="KW-0274">FAD</keyword>
<evidence type="ECO:0000313" key="6">
    <source>
        <dbReference type="EMBL" id="KAF9878406.1"/>
    </source>
</evidence>
<dbReference type="InterPro" id="IPR050315">
    <property type="entry name" value="FAD-oxidoreductase_2"/>
</dbReference>
<dbReference type="SUPFAM" id="SSF56425">
    <property type="entry name" value="Succinate dehydrogenase/fumarate reductase flavoprotein, catalytic domain"/>
    <property type="match status" value="1"/>
</dbReference>
<accession>A0A9P6ID82</accession>
<dbReference type="SUPFAM" id="SSF51905">
    <property type="entry name" value="FAD/NAD(P)-binding domain"/>
    <property type="match status" value="1"/>
</dbReference>
<dbReference type="InterPro" id="IPR003953">
    <property type="entry name" value="FAD-dep_OxRdtase_2_FAD-bd"/>
</dbReference>
<dbReference type="AlphaFoldDB" id="A0A9P6ID82"/>
<comment type="caution">
    <text evidence="6">The sequence shown here is derived from an EMBL/GenBank/DDBJ whole genome shotgun (WGS) entry which is preliminary data.</text>
</comment>
<keyword evidence="2" id="KW-0285">Flavoprotein</keyword>
<dbReference type="PANTHER" id="PTHR43400:SF10">
    <property type="entry name" value="3-OXOSTEROID 1-DEHYDROGENASE"/>
    <property type="match status" value="1"/>
</dbReference>
<keyword evidence="7" id="KW-1185">Reference proteome</keyword>
<dbReference type="Gene3D" id="3.50.50.60">
    <property type="entry name" value="FAD/NAD(P)-binding domain"/>
    <property type="match status" value="2"/>
</dbReference>
<dbReference type="Proteomes" id="UP000781932">
    <property type="component" value="Unassembled WGS sequence"/>
</dbReference>
<proteinExistence type="predicted"/>
<evidence type="ECO:0000256" key="2">
    <source>
        <dbReference type="ARBA" id="ARBA00022630"/>
    </source>
</evidence>
<gene>
    <name evidence="6" type="ORF">CkaCkLH20_03898</name>
</gene>
<dbReference type="PANTHER" id="PTHR43400">
    <property type="entry name" value="FUMARATE REDUCTASE"/>
    <property type="match status" value="1"/>
</dbReference>
<comment type="cofactor">
    <cofactor evidence="1">
        <name>FAD</name>
        <dbReference type="ChEBI" id="CHEBI:57692"/>
    </cofactor>
</comment>
<dbReference type="GO" id="GO:0008202">
    <property type="term" value="P:steroid metabolic process"/>
    <property type="evidence" value="ECO:0007669"/>
    <property type="project" value="UniProtKB-ARBA"/>
</dbReference>
<feature type="domain" description="FAD-dependent oxidoreductase 2 FAD-binding" evidence="5">
    <location>
        <begin position="26"/>
        <end position="283"/>
    </location>
</feature>
<dbReference type="EMBL" id="JAATWM020000010">
    <property type="protein sequence ID" value="KAF9878406.1"/>
    <property type="molecule type" value="Genomic_DNA"/>
</dbReference>
<reference evidence="6" key="1">
    <citation type="submission" date="2020-03" db="EMBL/GenBank/DDBJ databases">
        <authorList>
            <person name="He L."/>
        </authorList>
    </citation>
    <scope>NUCLEOTIDE SEQUENCE</scope>
    <source>
        <strain evidence="6">CkLH20</strain>
    </source>
</reference>
<dbReference type="GO" id="GO:0016491">
    <property type="term" value="F:oxidoreductase activity"/>
    <property type="evidence" value="ECO:0007669"/>
    <property type="project" value="UniProtKB-KW"/>
</dbReference>
<protein>
    <submittedName>
        <fullName evidence="6">Fumarate reductase succinate dehydrogenase flavoprotein domain protein</fullName>
    </submittedName>
</protein>
<dbReference type="Pfam" id="PF00890">
    <property type="entry name" value="FAD_binding_2"/>
    <property type="match status" value="1"/>
</dbReference>
<evidence type="ECO:0000256" key="1">
    <source>
        <dbReference type="ARBA" id="ARBA00001974"/>
    </source>
</evidence>
<evidence type="ECO:0000313" key="7">
    <source>
        <dbReference type="Proteomes" id="UP000781932"/>
    </source>
</evidence>
<name>A0A9P6ID82_9PEZI</name>
<dbReference type="RefSeq" id="XP_038747867.1">
    <property type="nucleotide sequence ID" value="XM_038886617.1"/>
</dbReference>
<dbReference type="InterPro" id="IPR036188">
    <property type="entry name" value="FAD/NAD-bd_sf"/>
</dbReference>
<reference evidence="6" key="2">
    <citation type="submission" date="2020-11" db="EMBL/GenBank/DDBJ databases">
        <title>Whole genome sequencing of Colletotrichum sp.</title>
        <authorList>
            <person name="Li H."/>
        </authorList>
    </citation>
    <scope>NUCLEOTIDE SEQUENCE</scope>
    <source>
        <strain evidence="6">CkLH20</strain>
    </source>
</reference>
<sequence>MAKSCQLMAPQLADLFHKRADKIWQTNSASEELHSRAVVLSAGGFAFNPKMREEHLPEFSTVAPLGTQGDDGSGIDIGVAAGGSVSKMGNMSAWRFLYPPTALLEGVVVSQEGRRFVAEDVYGAALSDIMVRRHQAKGFLILDSRQWAKARDQVFMQTNFPLLVQRLHWLYWGYKKASSLELLADKFGISAEALKTTVASYNQAIRVSKGQEDLMRKAPEYCTPLSEPPYYGIDISTGVGGIQAVNGLTLGGLRVDGETGLVLTGTSEVIPGLYAAGRNAVGVCANGYVSGLSIADGVFSGKRAGEHAAQQARRTNGA</sequence>
<organism evidence="6 7">
    <name type="scientific">Colletotrichum karsti</name>
    <dbReference type="NCBI Taxonomy" id="1095194"/>
    <lineage>
        <taxon>Eukaryota</taxon>
        <taxon>Fungi</taxon>
        <taxon>Dikarya</taxon>
        <taxon>Ascomycota</taxon>
        <taxon>Pezizomycotina</taxon>
        <taxon>Sordariomycetes</taxon>
        <taxon>Hypocreomycetidae</taxon>
        <taxon>Glomerellales</taxon>
        <taxon>Glomerellaceae</taxon>
        <taxon>Colletotrichum</taxon>
        <taxon>Colletotrichum boninense species complex</taxon>
    </lineage>
</organism>
<dbReference type="OrthoDB" id="7777654at2759"/>
<dbReference type="Gene3D" id="3.90.700.10">
    <property type="entry name" value="Succinate dehydrogenase/fumarate reductase flavoprotein, catalytic domain"/>
    <property type="match status" value="1"/>
</dbReference>
<dbReference type="GeneID" id="62159691"/>
<evidence type="ECO:0000259" key="5">
    <source>
        <dbReference type="Pfam" id="PF00890"/>
    </source>
</evidence>
<dbReference type="InterPro" id="IPR027477">
    <property type="entry name" value="Succ_DH/fumarate_Rdtase_cat_sf"/>
</dbReference>
<keyword evidence="4" id="KW-0560">Oxidoreductase</keyword>
<evidence type="ECO:0000256" key="4">
    <source>
        <dbReference type="ARBA" id="ARBA00023002"/>
    </source>
</evidence>
<evidence type="ECO:0000256" key="3">
    <source>
        <dbReference type="ARBA" id="ARBA00022827"/>
    </source>
</evidence>